<reference evidence="2 3" key="1">
    <citation type="submission" date="2017-04" db="EMBL/GenBank/DDBJ databases">
        <title>Genome Sequence of the Model Brown-Rot Fungus Postia placenta SB12.</title>
        <authorList>
            <consortium name="DOE Joint Genome Institute"/>
            <person name="Gaskell J."/>
            <person name="Kersten P."/>
            <person name="Larrondo L.F."/>
            <person name="Canessa P."/>
            <person name="Martinez D."/>
            <person name="Hibbett D."/>
            <person name="Schmoll M."/>
            <person name="Kubicek C.P."/>
            <person name="Martinez A.T."/>
            <person name="Yadav J."/>
            <person name="Master E."/>
            <person name="Magnuson J.K."/>
            <person name="James T."/>
            <person name="Yaver D."/>
            <person name="Berka R."/>
            <person name="Labutti K."/>
            <person name="Lipzen A."/>
            <person name="Aerts A."/>
            <person name="Barry K."/>
            <person name="Henrissat B."/>
            <person name="Blanchette R."/>
            <person name="Grigoriev I."/>
            <person name="Cullen D."/>
        </authorList>
    </citation>
    <scope>NUCLEOTIDE SEQUENCE [LARGE SCALE GENOMIC DNA]</scope>
    <source>
        <strain evidence="2 3">MAD-698-R-SB12</strain>
    </source>
</reference>
<organism evidence="2 3">
    <name type="scientific">Postia placenta MAD-698-R-SB12</name>
    <dbReference type="NCBI Taxonomy" id="670580"/>
    <lineage>
        <taxon>Eukaryota</taxon>
        <taxon>Fungi</taxon>
        <taxon>Dikarya</taxon>
        <taxon>Basidiomycota</taxon>
        <taxon>Agaricomycotina</taxon>
        <taxon>Agaricomycetes</taxon>
        <taxon>Polyporales</taxon>
        <taxon>Adustoporiaceae</taxon>
        <taxon>Rhodonia</taxon>
    </lineage>
</organism>
<sequence length="55" mass="6268">MSHYAQSANAMSISCEGAFTLCAITSLSSSFISWTANFYFPHSMRLWTRLLLRIF</sequence>
<name>A0A1X6NBM9_9APHY</name>
<keyword evidence="1" id="KW-0812">Transmembrane</keyword>
<feature type="transmembrane region" description="Helical" evidence="1">
    <location>
        <begin position="18"/>
        <end position="40"/>
    </location>
</feature>
<dbReference type="EMBL" id="KZ110592">
    <property type="protein sequence ID" value="OSX66048.1"/>
    <property type="molecule type" value="Genomic_DNA"/>
</dbReference>
<evidence type="ECO:0000256" key="1">
    <source>
        <dbReference type="SAM" id="Phobius"/>
    </source>
</evidence>
<evidence type="ECO:0000313" key="3">
    <source>
        <dbReference type="Proteomes" id="UP000194127"/>
    </source>
</evidence>
<dbReference type="RefSeq" id="XP_024342842.1">
    <property type="nucleotide sequence ID" value="XM_024477392.1"/>
</dbReference>
<gene>
    <name evidence="2" type="ORF">POSPLADRAFT_1038486</name>
</gene>
<evidence type="ECO:0000313" key="2">
    <source>
        <dbReference type="EMBL" id="OSX66048.1"/>
    </source>
</evidence>
<keyword evidence="3" id="KW-1185">Reference proteome</keyword>
<proteinExistence type="predicted"/>
<accession>A0A1X6NBM9</accession>
<dbReference type="AlphaFoldDB" id="A0A1X6NBM9"/>
<keyword evidence="1" id="KW-1133">Transmembrane helix</keyword>
<keyword evidence="1" id="KW-0472">Membrane</keyword>
<dbReference type="GeneID" id="36322342"/>
<dbReference type="Proteomes" id="UP000194127">
    <property type="component" value="Unassembled WGS sequence"/>
</dbReference>
<protein>
    <submittedName>
        <fullName evidence="2">Uncharacterized protein</fullName>
    </submittedName>
</protein>